<dbReference type="SMART" id="SM00354">
    <property type="entry name" value="HTH_LACI"/>
    <property type="match status" value="1"/>
</dbReference>
<comment type="caution">
    <text evidence="5">The sequence shown here is derived from an EMBL/GenBank/DDBJ whole genome shotgun (WGS) entry which is preliminary data.</text>
</comment>
<dbReference type="Pfam" id="PF13377">
    <property type="entry name" value="Peripla_BP_3"/>
    <property type="match status" value="1"/>
</dbReference>
<dbReference type="InterPro" id="IPR046335">
    <property type="entry name" value="LacI/GalR-like_sensor"/>
</dbReference>
<evidence type="ECO:0000313" key="5">
    <source>
        <dbReference type="EMBL" id="MBO0902552.1"/>
    </source>
</evidence>
<dbReference type="Gene3D" id="3.40.50.2300">
    <property type="match status" value="2"/>
</dbReference>
<dbReference type="EMBL" id="JAFMPY010000003">
    <property type="protein sequence ID" value="MBO0902552.1"/>
    <property type="molecule type" value="Genomic_DNA"/>
</dbReference>
<dbReference type="InterPro" id="IPR000843">
    <property type="entry name" value="HTH_LacI"/>
</dbReference>
<accession>A0ABS3IYR5</accession>
<evidence type="ECO:0000256" key="1">
    <source>
        <dbReference type="ARBA" id="ARBA00023015"/>
    </source>
</evidence>
<dbReference type="SUPFAM" id="SSF53822">
    <property type="entry name" value="Periplasmic binding protein-like I"/>
    <property type="match status" value="1"/>
</dbReference>
<feature type="domain" description="HTH lacI-type" evidence="4">
    <location>
        <begin position="7"/>
        <end position="50"/>
    </location>
</feature>
<evidence type="ECO:0000256" key="3">
    <source>
        <dbReference type="ARBA" id="ARBA00023163"/>
    </source>
</evidence>
<keyword evidence="1" id="KW-0805">Transcription regulation</keyword>
<dbReference type="CDD" id="cd01392">
    <property type="entry name" value="HTH_LacI"/>
    <property type="match status" value="1"/>
</dbReference>
<gene>
    <name evidence="5" type="ORF">J1C47_02785</name>
</gene>
<reference evidence="5 6" key="1">
    <citation type="submission" date="2021-03" db="EMBL/GenBank/DDBJ databases">
        <title>Whole genome sequence of Jiella sp. MQZ13P-4.</title>
        <authorList>
            <person name="Tuo L."/>
        </authorList>
    </citation>
    <scope>NUCLEOTIDE SEQUENCE [LARGE SCALE GENOMIC DNA]</scope>
    <source>
        <strain evidence="5 6">MQZ13P-4</strain>
    </source>
</reference>
<dbReference type="Proteomes" id="UP000664288">
    <property type="component" value="Unassembled WGS sequence"/>
</dbReference>
<sequence>MARGTRPRLIDVARDSQVSLATVSRALAQPELVNQATLRRVLSSAERLGYLERPGVSAGRGPTHTIGAIVPTLDNATFSHALEVMQSRLAPHGYQLLVASTGYSPAAETEAIRSFLSRRVDGLMLVGAARSQETIGILQETAIPVVLTWVADARFDTVAIDNAEAGRLAARHLIGLGHRRIAVVTGHRVNNDRQRLRVEGVRAEIVGAGLALPEWLISQQPYTLAGGRTGCATLLSLAEPPTAIVCGIDIQAFGCLVETQARGIRVPEDLSLVGIDDLEMSAHMSPALTTVNIPTTTIGEQAADKLMARIEGRPTEAATQLPVALVVRQSTARAPGRTAS</sequence>
<dbReference type="CDD" id="cd06273">
    <property type="entry name" value="PBP1_LacI-like"/>
    <property type="match status" value="1"/>
</dbReference>
<keyword evidence="6" id="KW-1185">Reference proteome</keyword>
<dbReference type="InterPro" id="IPR010982">
    <property type="entry name" value="Lambda_DNA-bd_dom_sf"/>
</dbReference>
<dbReference type="SUPFAM" id="SSF47413">
    <property type="entry name" value="lambda repressor-like DNA-binding domains"/>
    <property type="match status" value="1"/>
</dbReference>
<dbReference type="RefSeq" id="WP_207349200.1">
    <property type="nucleotide sequence ID" value="NZ_JAFMPY010000003.1"/>
</dbReference>
<keyword evidence="2" id="KW-0238">DNA-binding</keyword>
<evidence type="ECO:0000313" key="6">
    <source>
        <dbReference type="Proteomes" id="UP000664288"/>
    </source>
</evidence>
<evidence type="ECO:0000259" key="4">
    <source>
        <dbReference type="PROSITE" id="PS50932"/>
    </source>
</evidence>
<protein>
    <submittedName>
        <fullName evidence="5">Substrate-binding domain-containing protein</fullName>
    </submittedName>
</protein>
<dbReference type="InterPro" id="IPR028082">
    <property type="entry name" value="Peripla_BP_I"/>
</dbReference>
<dbReference type="Gene3D" id="1.10.260.40">
    <property type="entry name" value="lambda repressor-like DNA-binding domains"/>
    <property type="match status" value="1"/>
</dbReference>
<keyword evidence="3" id="KW-0804">Transcription</keyword>
<dbReference type="PROSITE" id="PS50932">
    <property type="entry name" value="HTH_LACI_2"/>
    <property type="match status" value="1"/>
</dbReference>
<dbReference type="PANTHER" id="PTHR30146">
    <property type="entry name" value="LACI-RELATED TRANSCRIPTIONAL REPRESSOR"/>
    <property type="match status" value="1"/>
</dbReference>
<dbReference type="PANTHER" id="PTHR30146:SF138">
    <property type="entry name" value="TRANSCRIPTIONAL REGULATORY PROTEIN"/>
    <property type="match status" value="1"/>
</dbReference>
<dbReference type="Pfam" id="PF00356">
    <property type="entry name" value="LacI"/>
    <property type="match status" value="1"/>
</dbReference>
<name>A0ABS3IYR5_9HYPH</name>
<organism evidence="5 6">
    <name type="scientific">Jiella sonneratiae</name>
    <dbReference type="NCBI Taxonomy" id="2816856"/>
    <lineage>
        <taxon>Bacteria</taxon>
        <taxon>Pseudomonadati</taxon>
        <taxon>Pseudomonadota</taxon>
        <taxon>Alphaproteobacteria</taxon>
        <taxon>Hyphomicrobiales</taxon>
        <taxon>Aurantimonadaceae</taxon>
        <taxon>Jiella</taxon>
    </lineage>
</organism>
<evidence type="ECO:0000256" key="2">
    <source>
        <dbReference type="ARBA" id="ARBA00023125"/>
    </source>
</evidence>
<proteinExistence type="predicted"/>